<dbReference type="RefSeq" id="WP_229729726.1">
    <property type="nucleotide sequence ID" value="NZ_BMFU01000002.1"/>
</dbReference>
<organism evidence="1 2">
    <name type="scientific">Paenibacillus silvae</name>
    <dbReference type="NCBI Taxonomy" id="1325358"/>
    <lineage>
        <taxon>Bacteria</taxon>
        <taxon>Bacillati</taxon>
        <taxon>Bacillota</taxon>
        <taxon>Bacilli</taxon>
        <taxon>Bacillales</taxon>
        <taxon>Paenibacillaceae</taxon>
        <taxon>Paenibacillus</taxon>
    </lineage>
</organism>
<reference evidence="2" key="1">
    <citation type="journal article" date="2019" name="Int. J. Syst. Evol. Microbiol.">
        <title>The Global Catalogue of Microorganisms (GCM) 10K type strain sequencing project: providing services to taxonomists for standard genome sequencing and annotation.</title>
        <authorList>
            <consortium name="The Broad Institute Genomics Platform"/>
            <consortium name="The Broad Institute Genome Sequencing Center for Infectious Disease"/>
            <person name="Wu L."/>
            <person name="Ma J."/>
        </authorList>
    </citation>
    <scope>NUCLEOTIDE SEQUENCE [LARGE SCALE GENOMIC DNA]</scope>
    <source>
        <strain evidence="2">CGMCC 1.12770</strain>
    </source>
</reference>
<proteinExistence type="predicted"/>
<evidence type="ECO:0000313" key="2">
    <source>
        <dbReference type="Proteomes" id="UP000652153"/>
    </source>
</evidence>
<evidence type="ECO:0000313" key="1">
    <source>
        <dbReference type="EMBL" id="GGH50335.1"/>
    </source>
</evidence>
<dbReference type="EMBL" id="BMFU01000002">
    <property type="protein sequence ID" value="GGH50335.1"/>
    <property type="molecule type" value="Genomic_DNA"/>
</dbReference>
<accession>A0ABQ1Z4W6</accession>
<comment type="caution">
    <text evidence="1">The sequence shown here is derived from an EMBL/GenBank/DDBJ whole genome shotgun (WGS) entry which is preliminary data.</text>
</comment>
<dbReference type="Proteomes" id="UP000652153">
    <property type="component" value="Unassembled WGS sequence"/>
</dbReference>
<gene>
    <name evidence="1" type="ORF">GCM10008014_15380</name>
</gene>
<keyword evidence="2" id="KW-1185">Reference proteome</keyword>
<sequence length="45" mass="5026">MQDYADYIIENPDGEIYLEMAQAEAINYVLEITEGPPSGFISEKG</sequence>
<name>A0ABQ1Z4W6_9BACL</name>
<protein>
    <submittedName>
        <fullName evidence="1">Uncharacterized protein</fullName>
    </submittedName>
</protein>